<comment type="subunit">
    <text evidence="15">Homohexamer.</text>
</comment>
<dbReference type="Pfam" id="PF00004">
    <property type="entry name" value="AAA"/>
    <property type="match status" value="1"/>
</dbReference>
<dbReference type="PROSITE" id="PS00674">
    <property type="entry name" value="AAA"/>
    <property type="match status" value="1"/>
</dbReference>
<dbReference type="RefSeq" id="WP_098485181.1">
    <property type="nucleotide sequence ID" value="NZ_PDJI01000004.1"/>
</dbReference>
<feature type="binding site" evidence="15">
    <location>
        <position position="425"/>
    </location>
    <ligand>
        <name>Zn(2+)</name>
        <dbReference type="ChEBI" id="CHEBI:29105"/>
        <note>catalytic</note>
    </ligand>
</feature>
<evidence type="ECO:0000256" key="4">
    <source>
        <dbReference type="ARBA" id="ARBA00022670"/>
    </source>
</evidence>
<comment type="cofactor">
    <cofactor evidence="15">
        <name>Zn(2+)</name>
        <dbReference type="ChEBI" id="CHEBI:29105"/>
    </cofactor>
    <text evidence="15">Binds 1 zinc ion per subunit.</text>
</comment>
<keyword evidence="9 15" id="KW-0862">Zinc</keyword>
<organism evidence="18 19">
    <name type="scientific">Georgenia soli</name>
    <dbReference type="NCBI Taxonomy" id="638953"/>
    <lineage>
        <taxon>Bacteria</taxon>
        <taxon>Bacillati</taxon>
        <taxon>Actinomycetota</taxon>
        <taxon>Actinomycetes</taxon>
        <taxon>Micrococcales</taxon>
        <taxon>Bogoriellaceae</taxon>
        <taxon>Georgenia</taxon>
    </lineage>
</organism>
<dbReference type="GO" id="GO:0008270">
    <property type="term" value="F:zinc ion binding"/>
    <property type="evidence" value="ECO:0007669"/>
    <property type="project" value="UniProtKB-UniRule"/>
</dbReference>
<dbReference type="NCBIfam" id="TIGR01241">
    <property type="entry name" value="FtsH_fam"/>
    <property type="match status" value="1"/>
</dbReference>
<feature type="transmembrane region" description="Helical" evidence="15">
    <location>
        <begin position="105"/>
        <end position="127"/>
    </location>
</feature>
<keyword evidence="7 15" id="KW-0547">Nucleotide-binding</keyword>
<dbReference type="InterPro" id="IPR037219">
    <property type="entry name" value="Peptidase_M41-like"/>
</dbReference>
<dbReference type="AlphaFoldDB" id="A0A2A9EIT4"/>
<keyword evidence="13 15" id="KW-0472">Membrane</keyword>
<keyword evidence="10 15" id="KW-0067">ATP-binding</keyword>
<evidence type="ECO:0000256" key="15">
    <source>
        <dbReference type="HAMAP-Rule" id="MF_01458"/>
    </source>
</evidence>
<dbReference type="Pfam" id="PF06480">
    <property type="entry name" value="FtsH_ext"/>
    <property type="match status" value="1"/>
</dbReference>
<keyword evidence="5 15" id="KW-0812">Transmembrane</keyword>
<dbReference type="SMART" id="SM00382">
    <property type="entry name" value="AAA"/>
    <property type="match status" value="1"/>
</dbReference>
<dbReference type="GO" id="GO:0006508">
    <property type="term" value="P:proteolysis"/>
    <property type="evidence" value="ECO:0007669"/>
    <property type="project" value="UniProtKB-KW"/>
</dbReference>
<dbReference type="GO" id="GO:0051301">
    <property type="term" value="P:cell division"/>
    <property type="evidence" value="ECO:0007669"/>
    <property type="project" value="UniProtKB-KW"/>
</dbReference>
<evidence type="ECO:0000256" key="9">
    <source>
        <dbReference type="ARBA" id="ARBA00022833"/>
    </source>
</evidence>
<dbReference type="PANTHER" id="PTHR23076:SF97">
    <property type="entry name" value="ATP-DEPENDENT ZINC METALLOPROTEASE YME1L1"/>
    <property type="match status" value="1"/>
</dbReference>
<dbReference type="SUPFAM" id="SSF140990">
    <property type="entry name" value="FtsH protease domain-like"/>
    <property type="match status" value="1"/>
</dbReference>
<comment type="similarity">
    <text evidence="14 15">In the central section; belongs to the AAA ATPase family.</text>
</comment>
<comment type="similarity">
    <text evidence="2 15">In the C-terminal section; belongs to the peptidase M41 family.</text>
</comment>
<feature type="binding site" evidence="15">
    <location>
        <begin position="199"/>
        <end position="206"/>
    </location>
    <ligand>
        <name>ATP</name>
        <dbReference type="ChEBI" id="CHEBI:30616"/>
    </ligand>
</feature>
<dbReference type="Proteomes" id="UP000222106">
    <property type="component" value="Unassembled WGS sequence"/>
</dbReference>
<dbReference type="FunFam" id="1.20.58.760:FF:000001">
    <property type="entry name" value="ATP-dependent zinc metalloprotease FtsH"/>
    <property type="match status" value="1"/>
</dbReference>
<dbReference type="InterPro" id="IPR000642">
    <property type="entry name" value="Peptidase_M41"/>
</dbReference>
<feature type="domain" description="AAA+ ATPase" evidence="17">
    <location>
        <begin position="191"/>
        <end position="331"/>
    </location>
</feature>
<evidence type="ECO:0000256" key="10">
    <source>
        <dbReference type="ARBA" id="ARBA00022840"/>
    </source>
</evidence>
<dbReference type="FunFam" id="3.40.50.300:FF:000001">
    <property type="entry name" value="ATP-dependent zinc metalloprotease FtsH"/>
    <property type="match status" value="1"/>
</dbReference>
<dbReference type="PANTHER" id="PTHR23076">
    <property type="entry name" value="METALLOPROTEASE M41 FTSH"/>
    <property type="match status" value="1"/>
</dbReference>
<dbReference type="InterPro" id="IPR027417">
    <property type="entry name" value="P-loop_NTPase"/>
</dbReference>
<name>A0A2A9EIT4_9MICO</name>
<keyword evidence="12 15" id="KW-0482">Metalloprotease</keyword>
<reference evidence="18 19" key="1">
    <citation type="submission" date="2017-10" db="EMBL/GenBank/DDBJ databases">
        <title>Sequencing the genomes of 1000 actinobacteria strains.</title>
        <authorList>
            <person name="Klenk H.-P."/>
        </authorList>
    </citation>
    <scope>NUCLEOTIDE SEQUENCE [LARGE SCALE GENOMIC DNA]</scope>
    <source>
        <strain evidence="18 19">DSM 21838</strain>
    </source>
</reference>
<gene>
    <name evidence="15" type="primary">ftsH</name>
    <name evidence="18" type="ORF">ATJ97_0630</name>
</gene>
<keyword evidence="6 15" id="KW-0479">Metal-binding</keyword>
<comment type="function">
    <text evidence="15">Acts as a processive, ATP-dependent zinc metallopeptidase for both cytoplasmic and membrane proteins. Plays a role in the quality control of integral membrane proteins.</text>
</comment>
<comment type="caution">
    <text evidence="15">Lacks conserved residue(s) required for the propagation of feature annotation.</text>
</comment>
<keyword evidence="8 15" id="KW-0378">Hydrolase</keyword>
<dbReference type="HAMAP" id="MF_01458">
    <property type="entry name" value="FtsH"/>
    <property type="match status" value="1"/>
</dbReference>
<sequence length="615" mass="65722">MLVGWLVLFGLTTAQDVMGSQAAPISYTEFTRQVEEGNVEEVYSRGQTIEGVLAEEAPLPDGPDGATYLQFTTERPTFAQDDLLTALEDGDAVVRATPVTEQRGLLPNLLISLLPLALLVGFYVWLFRRARRAGAGMLGGMGRKKARPVDPENVRVNFDDVAGIDEVKAEVSEVVDFLKNPDKYTRLGAKVPKGVLLEGGPGTGKTLLARATAGEAGVPFFSASASEFIEMIVGVGAQRVRDLFAEARKVAPAIIFIDEIDTIGRSRSGSRSVGGNDEREQTLNQILTEMDGFDGTEGVVVIAATNRADVLDAALTRAGRFDRKITVSPPDQTGRAQILRVHTRGKPLAGDVDLDAVARSTPGMTGADLANLANEAALLAARRGQDQLHAKDFADALEKVQLGSERAVVMPEEERLRTAYHEAGHALLGMLQPGADPVRKISIIPRGRALGVTLSTPDADRYGYDAEYLKGRIIGALGGTAAEEEIFGVVTTGAESDLQTVTAIARQMVGHWGMSEKIGPVQVYPTEGDARQNGASEALLEAVDREVRALIEKCYAQARRLLRENRDKHEAIVAALMEHETLDEADAYAAAGIDRAPADRHLVGASSGSHDSGGA</sequence>
<evidence type="ECO:0000256" key="3">
    <source>
        <dbReference type="ARBA" id="ARBA00022475"/>
    </source>
</evidence>
<evidence type="ECO:0000256" key="11">
    <source>
        <dbReference type="ARBA" id="ARBA00022989"/>
    </source>
</evidence>
<comment type="similarity">
    <text evidence="16">Belongs to the AAA ATPase family.</text>
</comment>
<dbReference type="Gene3D" id="1.10.8.60">
    <property type="match status" value="1"/>
</dbReference>
<keyword evidence="18" id="KW-0131">Cell cycle</keyword>
<keyword evidence="19" id="KW-1185">Reference proteome</keyword>
<evidence type="ECO:0000256" key="13">
    <source>
        <dbReference type="ARBA" id="ARBA00023136"/>
    </source>
</evidence>
<keyword evidence="11 15" id="KW-1133">Transmembrane helix</keyword>
<dbReference type="InterPro" id="IPR003593">
    <property type="entry name" value="AAA+_ATPase"/>
</dbReference>
<dbReference type="InterPro" id="IPR003959">
    <property type="entry name" value="ATPase_AAA_core"/>
</dbReference>
<feature type="binding site" evidence="15">
    <location>
        <position position="497"/>
    </location>
    <ligand>
        <name>Zn(2+)</name>
        <dbReference type="ChEBI" id="CHEBI:29105"/>
        <note>catalytic</note>
    </ligand>
</feature>
<evidence type="ECO:0000256" key="7">
    <source>
        <dbReference type="ARBA" id="ARBA00022741"/>
    </source>
</evidence>
<comment type="caution">
    <text evidence="18">The sequence shown here is derived from an EMBL/GenBank/DDBJ whole genome shotgun (WGS) entry which is preliminary data.</text>
</comment>
<dbReference type="EMBL" id="PDJI01000004">
    <property type="protein sequence ID" value="PFG38159.1"/>
    <property type="molecule type" value="Genomic_DNA"/>
</dbReference>
<dbReference type="OrthoDB" id="9809379at2"/>
<evidence type="ECO:0000256" key="2">
    <source>
        <dbReference type="ARBA" id="ARBA00010044"/>
    </source>
</evidence>
<dbReference type="Gene3D" id="3.40.50.300">
    <property type="entry name" value="P-loop containing nucleotide triphosphate hydrolases"/>
    <property type="match status" value="1"/>
</dbReference>
<evidence type="ECO:0000313" key="19">
    <source>
        <dbReference type="Proteomes" id="UP000222106"/>
    </source>
</evidence>
<evidence type="ECO:0000259" key="17">
    <source>
        <dbReference type="SMART" id="SM00382"/>
    </source>
</evidence>
<dbReference type="Pfam" id="PF17862">
    <property type="entry name" value="AAA_lid_3"/>
    <property type="match status" value="1"/>
</dbReference>
<dbReference type="GO" id="GO:0030163">
    <property type="term" value="P:protein catabolic process"/>
    <property type="evidence" value="ECO:0007669"/>
    <property type="project" value="UniProtKB-UniRule"/>
</dbReference>
<dbReference type="Gene3D" id="3.30.720.210">
    <property type="match status" value="1"/>
</dbReference>
<evidence type="ECO:0000256" key="6">
    <source>
        <dbReference type="ARBA" id="ARBA00022723"/>
    </source>
</evidence>
<evidence type="ECO:0000256" key="1">
    <source>
        <dbReference type="ARBA" id="ARBA00004370"/>
    </source>
</evidence>
<dbReference type="GO" id="GO:0016887">
    <property type="term" value="F:ATP hydrolysis activity"/>
    <property type="evidence" value="ECO:0007669"/>
    <property type="project" value="UniProtKB-UniRule"/>
</dbReference>
<dbReference type="GO" id="GO:0005886">
    <property type="term" value="C:plasma membrane"/>
    <property type="evidence" value="ECO:0007669"/>
    <property type="project" value="UniProtKB-SubCell"/>
</dbReference>
<dbReference type="InterPro" id="IPR003960">
    <property type="entry name" value="ATPase_AAA_CS"/>
</dbReference>
<accession>A0A2A9EIT4</accession>
<dbReference type="GO" id="GO:0004176">
    <property type="term" value="F:ATP-dependent peptidase activity"/>
    <property type="evidence" value="ECO:0007669"/>
    <property type="project" value="InterPro"/>
</dbReference>
<keyword evidence="4 15" id="KW-0645">Protease</keyword>
<dbReference type="GO" id="GO:0004222">
    <property type="term" value="F:metalloendopeptidase activity"/>
    <property type="evidence" value="ECO:0007669"/>
    <property type="project" value="InterPro"/>
</dbReference>
<feature type="binding site" evidence="15">
    <location>
        <position position="421"/>
    </location>
    <ligand>
        <name>Zn(2+)</name>
        <dbReference type="ChEBI" id="CHEBI:29105"/>
        <note>catalytic</note>
    </ligand>
</feature>
<evidence type="ECO:0000313" key="18">
    <source>
        <dbReference type="EMBL" id="PFG38159.1"/>
    </source>
</evidence>
<evidence type="ECO:0000256" key="12">
    <source>
        <dbReference type="ARBA" id="ARBA00023049"/>
    </source>
</evidence>
<dbReference type="InterPro" id="IPR011546">
    <property type="entry name" value="Pept_M41_FtsH_extracell"/>
</dbReference>
<evidence type="ECO:0000256" key="8">
    <source>
        <dbReference type="ARBA" id="ARBA00022801"/>
    </source>
</evidence>
<evidence type="ECO:0000256" key="14">
    <source>
        <dbReference type="ARBA" id="ARBA00061570"/>
    </source>
</evidence>
<dbReference type="CDD" id="cd19501">
    <property type="entry name" value="RecA-like_FtsH"/>
    <property type="match status" value="1"/>
</dbReference>
<feature type="active site" evidence="15">
    <location>
        <position position="422"/>
    </location>
</feature>
<keyword evidence="3 15" id="KW-1003">Cell membrane</keyword>
<dbReference type="SUPFAM" id="SSF52540">
    <property type="entry name" value="P-loop containing nucleoside triphosphate hydrolases"/>
    <property type="match status" value="1"/>
</dbReference>
<evidence type="ECO:0000256" key="16">
    <source>
        <dbReference type="RuleBase" id="RU003651"/>
    </source>
</evidence>
<dbReference type="Gene3D" id="1.20.58.760">
    <property type="entry name" value="Peptidase M41"/>
    <property type="match status" value="1"/>
</dbReference>
<dbReference type="EC" id="3.4.24.-" evidence="15"/>
<comment type="subcellular location">
    <subcellularLocation>
        <location evidence="15">Cell membrane</location>
        <topology evidence="15">Multi-pass membrane protein</topology>
        <orientation evidence="15">Cytoplasmic side</orientation>
    </subcellularLocation>
    <subcellularLocation>
        <location evidence="1">Membrane</location>
    </subcellularLocation>
</comment>
<dbReference type="InterPro" id="IPR005936">
    <property type="entry name" value="FtsH"/>
</dbReference>
<dbReference type="GO" id="GO:0005524">
    <property type="term" value="F:ATP binding"/>
    <property type="evidence" value="ECO:0007669"/>
    <property type="project" value="UniProtKB-UniRule"/>
</dbReference>
<dbReference type="FunFam" id="1.10.8.60:FF:000001">
    <property type="entry name" value="ATP-dependent zinc metalloprotease FtsH"/>
    <property type="match status" value="1"/>
</dbReference>
<dbReference type="Pfam" id="PF01434">
    <property type="entry name" value="Peptidase_M41"/>
    <property type="match status" value="1"/>
</dbReference>
<dbReference type="InterPro" id="IPR041569">
    <property type="entry name" value="AAA_lid_3"/>
</dbReference>
<proteinExistence type="inferred from homology"/>
<keyword evidence="18" id="KW-0132">Cell division</keyword>
<evidence type="ECO:0000256" key="5">
    <source>
        <dbReference type="ARBA" id="ARBA00022692"/>
    </source>
</evidence>
<protein>
    <recommendedName>
        <fullName evidence="15">ATP-dependent zinc metalloprotease FtsH</fullName>
        <ecNumber evidence="15">3.4.24.-</ecNumber>
    </recommendedName>
</protein>